<evidence type="ECO:0000313" key="2">
    <source>
        <dbReference type="Proteomes" id="UP000753961"/>
    </source>
</evidence>
<reference evidence="1" key="1">
    <citation type="submission" date="2021-06" db="EMBL/GenBank/DDBJ databases">
        <title>44 bacteria genomes isolated from Dapeng, Shenzhen.</title>
        <authorList>
            <person name="Zheng W."/>
            <person name="Yu S."/>
            <person name="Huang Y."/>
        </authorList>
    </citation>
    <scope>NUCLEOTIDE SEQUENCE</scope>
    <source>
        <strain evidence="1">DP5N28-2</strain>
    </source>
</reference>
<evidence type="ECO:0000313" key="1">
    <source>
        <dbReference type="EMBL" id="MBY5958431.1"/>
    </source>
</evidence>
<dbReference type="AlphaFoldDB" id="A0A953HUG8"/>
<sequence length="473" mass="56191">MENTKIYRIIAGMTSRVRQEVIPYLENYTGGRHTLTFRLYEVVSAHLEKGTGNLDRKDVWKKLYKSKDIKDVTLRKMCADLMNHMELALSALRLKESPMDRRLYYLNFLMDHEFDHDLVTKEISKSVRLFQSENNDQGPGYYERFRLEELDYGNNFRSGSAWKKSNIDRIDENLNAFFVLEKLRLALSIYSRQKYIQYEKELPFLEVIFQLIDSGNLDDYPLIRLYYYAVLTYQNEDGDQMYFNLKAGLNALPLQKGNDYVRELITIALSYCIGKINQNQSSFYREALDWYQMMIRASILVENEHLAATTYRNIVLIAIRLQEYDWAINFAEDYSVYLKSDIRESTMMLSLGQIAFNKEDYDQVIRYLMNVDYISLSYNLQSKLILAATYYELGEYDLLSNFLSTFSTYLRRKKSGLSSEKYDRHQRFINLLNQITKTPDWEHEKWQDLLHQLQSDHEVVSYSWLVEKIEAKQ</sequence>
<keyword evidence="2" id="KW-1185">Reference proteome</keyword>
<dbReference type="SUPFAM" id="SSF48452">
    <property type="entry name" value="TPR-like"/>
    <property type="match status" value="1"/>
</dbReference>
<gene>
    <name evidence="1" type="ORF">KUV50_09830</name>
</gene>
<comment type="caution">
    <text evidence="1">The sequence shown here is derived from an EMBL/GenBank/DDBJ whole genome shotgun (WGS) entry which is preliminary data.</text>
</comment>
<proteinExistence type="predicted"/>
<organism evidence="1 2">
    <name type="scientific">Membranihabitans marinus</name>
    <dbReference type="NCBI Taxonomy" id="1227546"/>
    <lineage>
        <taxon>Bacteria</taxon>
        <taxon>Pseudomonadati</taxon>
        <taxon>Bacteroidota</taxon>
        <taxon>Saprospiria</taxon>
        <taxon>Saprospirales</taxon>
        <taxon>Saprospiraceae</taxon>
        <taxon>Membranihabitans</taxon>
    </lineage>
</organism>
<dbReference type="Gene3D" id="1.25.40.10">
    <property type="entry name" value="Tetratricopeptide repeat domain"/>
    <property type="match status" value="1"/>
</dbReference>
<dbReference type="InterPro" id="IPR011990">
    <property type="entry name" value="TPR-like_helical_dom_sf"/>
</dbReference>
<protein>
    <recommendedName>
        <fullName evidence="3">Tetratricopeptide repeat-containing protein</fullName>
    </recommendedName>
</protein>
<evidence type="ECO:0008006" key="3">
    <source>
        <dbReference type="Google" id="ProtNLM"/>
    </source>
</evidence>
<dbReference type="RefSeq" id="WP_222579966.1">
    <property type="nucleotide sequence ID" value="NZ_JAHVHU010000008.1"/>
</dbReference>
<name>A0A953HUG8_9BACT</name>
<dbReference type="Proteomes" id="UP000753961">
    <property type="component" value="Unassembled WGS sequence"/>
</dbReference>
<dbReference type="EMBL" id="JAHVHU010000008">
    <property type="protein sequence ID" value="MBY5958431.1"/>
    <property type="molecule type" value="Genomic_DNA"/>
</dbReference>
<accession>A0A953HUG8</accession>